<evidence type="ECO:0000256" key="1">
    <source>
        <dbReference type="SAM" id="Coils"/>
    </source>
</evidence>
<keyword evidence="3" id="KW-1133">Transmembrane helix</keyword>
<protein>
    <recommendedName>
        <fullName evidence="7">tRNA (Guanine-N1)-methyltransferase</fullName>
    </recommendedName>
</protein>
<sequence length="197" mass="22721">MKKHLVTLLPLLLCTVILFAQENPQTEAKDNSIEGQFKDVVDESNNYQEYKVIKKYQINQLRKNILDSISALESKIATSKTEIDQKATQIDSLTSQLKTTKENLSVSKEKENGISILGILTQKATYNTIMWSIIVLLLVGLAFIFYKFKNSHKVTKDSQLKLAETEMELETNRQKSLEREQKLRRKLQDEVNKNRSK</sequence>
<feature type="transmembrane region" description="Helical" evidence="3">
    <location>
        <begin position="129"/>
        <end position="146"/>
    </location>
</feature>
<evidence type="ECO:0000313" key="6">
    <source>
        <dbReference type="Proteomes" id="UP000261082"/>
    </source>
</evidence>
<feature type="coiled-coil region" evidence="1">
    <location>
        <begin position="83"/>
        <end position="110"/>
    </location>
</feature>
<evidence type="ECO:0008006" key="7">
    <source>
        <dbReference type="Google" id="ProtNLM"/>
    </source>
</evidence>
<proteinExistence type="predicted"/>
<dbReference type="OrthoDB" id="981213at2"/>
<dbReference type="AlphaFoldDB" id="A0A3E1Q8I1"/>
<keyword evidence="3" id="KW-0812">Transmembrane</keyword>
<dbReference type="EMBL" id="QVID01000002">
    <property type="protein sequence ID" value="RFN58430.1"/>
    <property type="molecule type" value="Genomic_DNA"/>
</dbReference>
<evidence type="ECO:0000256" key="4">
    <source>
        <dbReference type="SAM" id="SignalP"/>
    </source>
</evidence>
<dbReference type="Proteomes" id="UP000261082">
    <property type="component" value="Unassembled WGS sequence"/>
</dbReference>
<dbReference type="RefSeq" id="WP_117160377.1">
    <property type="nucleotide sequence ID" value="NZ_QVID01000002.1"/>
</dbReference>
<name>A0A3E1Q8I1_9FLAO</name>
<feature type="chain" id="PRO_5017723196" description="tRNA (Guanine-N1)-methyltransferase" evidence="4">
    <location>
        <begin position="21"/>
        <end position="197"/>
    </location>
</feature>
<accession>A0A3E1Q8I1</accession>
<keyword evidence="3" id="KW-0472">Membrane</keyword>
<comment type="caution">
    <text evidence="5">The sequence shown here is derived from an EMBL/GenBank/DDBJ whole genome shotgun (WGS) entry which is preliminary data.</text>
</comment>
<reference evidence="5 6" key="1">
    <citation type="journal article" date="2007" name="Int. J. Syst. Evol. Microbiol.">
        <title>Marixanthomonas ophiurae gen. nov., sp. nov., a marine bacterium of the family Flavobacteriaceae isolated from a deep-sea brittle star.</title>
        <authorList>
            <person name="Romanenko L.A."/>
            <person name="Uchino M."/>
            <person name="Frolova G.M."/>
            <person name="Mikhailov V.V."/>
        </authorList>
    </citation>
    <scope>NUCLEOTIDE SEQUENCE [LARGE SCALE GENOMIC DNA]</scope>
    <source>
        <strain evidence="5 6">KMM 3046</strain>
    </source>
</reference>
<gene>
    <name evidence="5" type="ORF">DZ858_14520</name>
</gene>
<keyword evidence="4" id="KW-0732">Signal</keyword>
<evidence type="ECO:0000256" key="3">
    <source>
        <dbReference type="SAM" id="Phobius"/>
    </source>
</evidence>
<evidence type="ECO:0000313" key="5">
    <source>
        <dbReference type="EMBL" id="RFN58430.1"/>
    </source>
</evidence>
<feature type="signal peptide" evidence="4">
    <location>
        <begin position="1"/>
        <end position="20"/>
    </location>
</feature>
<keyword evidence="6" id="KW-1185">Reference proteome</keyword>
<feature type="region of interest" description="Disordered" evidence="2">
    <location>
        <begin position="171"/>
        <end position="197"/>
    </location>
</feature>
<keyword evidence="1" id="KW-0175">Coiled coil</keyword>
<organism evidence="5 6">
    <name type="scientific">Marixanthomonas ophiurae</name>
    <dbReference type="NCBI Taxonomy" id="387659"/>
    <lineage>
        <taxon>Bacteria</taxon>
        <taxon>Pseudomonadati</taxon>
        <taxon>Bacteroidota</taxon>
        <taxon>Flavobacteriia</taxon>
        <taxon>Flavobacteriales</taxon>
        <taxon>Flavobacteriaceae</taxon>
        <taxon>Marixanthomonas</taxon>
    </lineage>
</organism>
<evidence type="ECO:0000256" key="2">
    <source>
        <dbReference type="SAM" id="MobiDB-lite"/>
    </source>
</evidence>